<dbReference type="Proteomes" id="UP001244564">
    <property type="component" value="Chromosome"/>
</dbReference>
<gene>
    <name evidence="2" type="ORF">QBO96_01850</name>
</gene>
<keyword evidence="1" id="KW-0732">Signal</keyword>
<feature type="chain" id="PRO_5045426706" evidence="1">
    <location>
        <begin position="31"/>
        <end position="262"/>
    </location>
</feature>
<feature type="signal peptide" evidence="1">
    <location>
        <begin position="1"/>
        <end position="30"/>
    </location>
</feature>
<dbReference type="RefSeq" id="WP_066036889.1">
    <property type="nucleotide sequence ID" value="NZ_CP122283.1"/>
</dbReference>
<organism evidence="2 3">
    <name type="scientific">Lysinibacillus capsici</name>
    <dbReference type="NCBI Taxonomy" id="2115968"/>
    <lineage>
        <taxon>Bacteria</taxon>
        <taxon>Bacillati</taxon>
        <taxon>Bacillota</taxon>
        <taxon>Bacilli</taxon>
        <taxon>Bacillales</taxon>
        <taxon>Bacillaceae</taxon>
        <taxon>Lysinibacillus</taxon>
    </lineage>
</organism>
<keyword evidence="3" id="KW-1185">Reference proteome</keyword>
<sequence length="262" mass="29941">MKMTKNLKRKVMAVPFAAVASMMLMTSAFAAETETKPVNQVDPIVEVAPVKATTQQKLQSNNDSERRQALEETFNVKLSDTDIWADKAGEYTYDMYGNKHEYTPHEALKALKVYATNANRQELIQYGIRENDWQPYRAFEAEKTPAYFELVDGKYEYNKIFWGNLIEHDLTNFKTKLADNWNDLEKRAVIEAEMKAYIKKQAAIFNEAPGIVPYVIGLNHTVTLAKENGVAEVAKDYFDSKYNHPDVMAKGIFKDGSNPFKK</sequence>
<evidence type="ECO:0000256" key="1">
    <source>
        <dbReference type="SAM" id="SignalP"/>
    </source>
</evidence>
<name>A0ABY8KHQ5_9BACI</name>
<evidence type="ECO:0000313" key="2">
    <source>
        <dbReference type="EMBL" id="WGF39027.1"/>
    </source>
</evidence>
<reference evidence="2 3" key="1">
    <citation type="submission" date="2023-04" db="EMBL/GenBank/DDBJ databases">
        <title>Genomic of Lysinibacillus capsici TSBLM.</title>
        <authorList>
            <person name="Hu X.S."/>
            <person name="Yu C.H."/>
        </authorList>
    </citation>
    <scope>NUCLEOTIDE SEQUENCE [LARGE SCALE GENOMIC DNA]</scope>
    <source>
        <strain evidence="2 3">TSBLM</strain>
    </source>
</reference>
<proteinExistence type="predicted"/>
<protein>
    <submittedName>
        <fullName evidence="2">TrbC/VirB2 family protein</fullName>
    </submittedName>
</protein>
<dbReference type="EMBL" id="CP122283">
    <property type="protein sequence ID" value="WGF39027.1"/>
    <property type="molecule type" value="Genomic_DNA"/>
</dbReference>
<evidence type="ECO:0000313" key="3">
    <source>
        <dbReference type="Proteomes" id="UP001244564"/>
    </source>
</evidence>
<accession>A0ABY8KHQ5</accession>